<dbReference type="EMBL" id="GBXM01061160">
    <property type="protein sequence ID" value="JAH47417.1"/>
    <property type="molecule type" value="Transcribed_RNA"/>
</dbReference>
<evidence type="ECO:0000313" key="1">
    <source>
        <dbReference type="EMBL" id="JAH47417.1"/>
    </source>
</evidence>
<reference evidence="1" key="2">
    <citation type="journal article" date="2015" name="Fish Shellfish Immunol.">
        <title>Early steps in the European eel (Anguilla anguilla)-Vibrio vulnificus interaction in the gills: Role of the RtxA13 toxin.</title>
        <authorList>
            <person name="Callol A."/>
            <person name="Pajuelo D."/>
            <person name="Ebbesson L."/>
            <person name="Teles M."/>
            <person name="MacKenzie S."/>
            <person name="Amaro C."/>
        </authorList>
    </citation>
    <scope>NUCLEOTIDE SEQUENCE</scope>
</reference>
<dbReference type="AlphaFoldDB" id="A0A0E9T1M6"/>
<proteinExistence type="predicted"/>
<reference evidence="1" key="1">
    <citation type="submission" date="2014-11" db="EMBL/GenBank/DDBJ databases">
        <authorList>
            <person name="Amaro Gonzalez C."/>
        </authorList>
    </citation>
    <scope>NUCLEOTIDE SEQUENCE</scope>
</reference>
<sequence length="98" mass="11465">MFHNVQITDFEVVSDLQIPFWLTENIFFMVRKTPQTHLTPFSTQRWRPQHAYGSSDFNLLQFCILFAAVCCDETRWGGSLCRHPHIVVVCLFVLTALF</sequence>
<accession>A0A0E9T1M6</accession>
<name>A0A0E9T1M6_ANGAN</name>
<organism evidence="1">
    <name type="scientific">Anguilla anguilla</name>
    <name type="common">European freshwater eel</name>
    <name type="synonym">Muraena anguilla</name>
    <dbReference type="NCBI Taxonomy" id="7936"/>
    <lineage>
        <taxon>Eukaryota</taxon>
        <taxon>Metazoa</taxon>
        <taxon>Chordata</taxon>
        <taxon>Craniata</taxon>
        <taxon>Vertebrata</taxon>
        <taxon>Euteleostomi</taxon>
        <taxon>Actinopterygii</taxon>
        <taxon>Neopterygii</taxon>
        <taxon>Teleostei</taxon>
        <taxon>Anguilliformes</taxon>
        <taxon>Anguillidae</taxon>
        <taxon>Anguilla</taxon>
    </lineage>
</organism>
<protein>
    <submittedName>
        <fullName evidence="1">Uncharacterized protein</fullName>
    </submittedName>
</protein>